<dbReference type="AlphaFoldDB" id="A0AAV5QSK7"/>
<dbReference type="Gene3D" id="1.25.10.10">
    <property type="entry name" value="Leucine-rich Repeat Variant"/>
    <property type="match status" value="1"/>
</dbReference>
<feature type="domain" description="ATPase V1 complex subunit H C-terminal" evidence="6">
    <location>
        <begin position="331"/>
        <end position="462"/>
    </location>
</feature>
<name>A0AAV5QSK7_9ASCO</name>
<dbReference type="InterPro" id="IPR011989">
    <property type="entry name" value="ARM-like"/>
</dbReference>
<proteinExistence type="inferred from homology"/>
<dbReference type="PIRSF" id="PIRSF032184">
    <property type="entry name" value="ATPase_V1_H"/>
    <property type="match status" value="1"/>
</dbReference>
<keyword evidence="8" id="KW-1185">Reference proteome</keyword>
<comment type="similarity">
    <text evidence="1 5">Belongs to the V-ATPase H subunit family.</text>
</comment>
<evidence type="ECO:0000256" key="4">
    <source>
        <dbReference type="ARBA" id="ARBA00023065"/>
    </source>
</evidence>
<dbReference type="InterPro" id="IPR016024">
    <property type="entry name" value="ARM-type_fold"/>
</dbReference>
<dbReference type="Proteomes" id="UP001360560">
    <property type="component" value="Unassembled WGS sequence"/>
</dbReference>
<dbReference type="Gene3D" id="1.25.40.150">
    <property type="entry name" value="V-type ATPase, subunit H, C-terminal domain"/>
    <property type="match status" value="1"/>
</dbReference>
<dbReference type="GO" id="GO:0000329">
    <property type="term" value="C:fungal-type vacuole membrane"/>
    <property type="evidence" value="ECO:0007669"/>
    <property type="project" value="TreeGrafter"/>
</dbReference>
<dbReference type="Pfam" id="PF11698">
    <property type="entry name" value="V-ATPase_H_C"/>
    <property type="match status" value="1"/>
</dbReference>
<evidence type="ECO:0000313" key="8">
    <source>
        <dbReference type="Proteomes" id="UP001360560"/>
    </source>
</evidence>
<keyword evidence="4 5" id="KW-0406">Ion transport</keyword>
<keyword evidence="2 5" id="KW-0813">Transport</keyword>
<dbReference type="InterPro" id="IPR004908">
    <property type="entry name" value="ATPase_V1-cplx_hsu"/>
</dbReference>
<protein>
    <recommendedName>
        <fullName evidence="5">V-type proton ATPase subunit H</fullName>
    </recommendedName>
</protein>
<dbReference type="Pfam" id="PF03224">
    <property type="entry name" value="V-ATPase_H_N"/>
    <property type="match status" value="1"/>
</dbReference>
<evidence type="ECO:0000256" key="2">
    <source>
        <dbReference type="ARBA" id="ARBA00022448"/>
    </source>
</evidence>
<dbReference type="GO" id="GO:0000221">
    <property type="term" value="C:vacuolar proton-transporting V-type ATPase, V1 domain"/>
    <property type="evidence" value="ECO:0007669"/>
    <property type="project" value="UniProtKB-UniRule"/>
</dbReference>
<comment type="caution">
    <text evidence="7">The sequence shown here is derived from an EMBL/GenBank/DDBJ whole genome shotgun (WGS) entry which is preliminary data.</text>
</comment>
<dbReference type="PANTHER" id="PTHR10698:SF0">
    <property type="entry name" value="V-TYPE PROTON ATPASE SUBUNIT H"/>
    <property type="match status" value="1"/>
</dbReference>
<reference evidence="7 8" key="1">
    <citation type="journal article" date="2023" name="Elife">
        <title>Identification of key yeast species and microbe-microbe interactions impacting larval growth of Drosophila in the wild.</title>
        <authorList>
            <person name="Mure A."/>
            <person name="Sugiura Y."/>
            <person name="Maeda R."/>
            <person name="Honda K."/>
            <person name="Sakurai N."/>
            <person name="Takahashi Y."/>
            <person name="Watada M."/>
            <person name="Katoh T."/>
            <person name="Gotoh A."/>
            <person name="Gotoh Y."/>
            <person name="Taniguchi I."/>
            <person name="Nakamura K."/>
            <person name="Hayashi T."/>
            <person name="Katayama T."/>
            <person name="Uemura T."/>
            <person name="Hattori Y."/>
        </authorList>
    </citation>
    <scope>NUCLEOTIDE SEQUENCE [LARGE SCALE GENOMIC DNA]</scope>
    <source>
        <strain evidence="7 8">SC-9</strain>
    </source>
</reference>
<evidence type="ECO:0000313" key="7">
    <source>
        <dbReference type="EMBL" id="GMM37893.1"/>
    </source>
</evidence>
<evidence type="ECO:0000256" key="5">
    <source>
        <dbReference type="PIRNR" id="PIRNR032184"/>
    </source>
</evidence>
<evidence type="ECO:0000259" key="6">
    <source>
        <dbReference type="Pfam" id="PF11698"/>
    </source>
</evidence>
<dbReference type="GeneID" id="90075868"/>
<organism evidence="7 8">
    <name type="scientific">Saccharomycopsis crataegensis</name>
    <dbReference type="NCBI Taxonomy" id="43959"/>
    <lineage>
        <taxon>Eukaryota</taxon>
        <taxon>Fungi</taxon>
        <taxon>Dikarya</taxon>
        <taxon>Ascomycota</taxon>
        <taxon>Saccharomycotina</taxon>
        <taxon>Saccharomycetes</taxon>
        <taxon>Saccharomycopsidaceae</taxon>
        <taxon>Saccharomycopsis</taxon>
    </lineage>
</organism>
<evidence type="ECO:0000256" key="1">
    <source>
        <dbReference type="ARBA" id="ARBA00008613"/>
    </source>
</evidence>
<dbReference type="PANTHER" id="PTHR10698">
    <property type="entry name" value="V-TYPE PROTON ATPASE SUBUNIT H"/>
    <property type="match status" value="1"/>
</dbReference>
<keyword evidence="3 5" id="KW-0375">Hydrogen ion transport</keyword>
<dbReference type="RefSeq" id="XP_064854889.1">
    <property type="nucleotide sequence ID" value="XM_064998817.1"/>
</dbReference>
<gene>
    <name evidence="7" type="ORF">DASC09_052180</name>
</gene>
<dbReference type="GO" id="GO:0046961">
    <property type="term" value="F:proton-transporting ATPase activity, rotational mechanism"/>
    <property type="evidence" value="ECO:0007669"/>
    <property type="project" value="UniProtKB-UniRule"/>
</dbReference>
<comment type="function">
    <text evidence="5">Subunit of the V1 complex of vacuolar(H+)-ATPase (V-ATPase), a multisubunit enzyme composed of a peripheral complex (V1) that hydrolyzes ATP and a membrane integral complex (V0) that translocates protons. V-ATPase is responsible for acidifying and maintaining the pH of intracellular compartments.</text>
</comment>
<dbReference type="InterPro" id="IPR038497">
    <property type="entry name" value="ATPase_V1-cplx_hsu_C_sf"/>
</dbReference>
<sequence length="464" mass="53582">MSIAPFTIESQYLDDSRNAIRQRVIPWFALIKSGLLTNDEANRLEFLGRVTTEKDFGKIIPEIDLYTTTAFSLLSKITRDDIIKYLLNLILDLMTNLKEFQESLLSLNDVDTSLPYQTFLNHLNSNDEDIKLLVINNLAVLYLLKPITTNENKDGLLKLFDVLFSELINSSNLNLQNISVQVLSELLTIKNHRNIFWLKNNKFIPPLINLLKNKKSSLQVQYLTLLSLWLLSFNDKISTELPMNYNNLIKILVNISKDSIKEKIVRLSISILVNFINGNGYEQERIKVIKILLLNDSLSIIKNLNDRKWADQELIEDLAKMLEILNENYEKLTSFDEYLLELDSGVMTWSPPHRSKEFWSNYASKFKDQNYKLFKQLIALLNKIITENTNNKNLTNDQEKNLNKILSVICNDICQIITYVPEALAVLSKLDDSKAKIMELMTSKDVNLRYEALKTTQVLVAHAI</sequence>
<accession>A0AAV5QSK7</accession>
<dbReference type="InterPro" id="IPR011987">
    <property type="entry name" value="ATPase_V1-cplx_hsu_C"/>
</dbReference>
<dbReference type="EMBL" id="BTFZ01000013">
    <property type="protein sequence ID" value="GMM37893.1"/>
    <property type="molecule type" value="Genomic_DNA"/>
</dbReference>
<comment type="subunit">
    <text evidence="5">V-ATPase is a heteromultimeric enzyme made up of two complexes: the ATP-hydrolytic V1 complex and the proton translocation V0 complex.</text>
</comment>
<dbReference type="SUPFAM" id="SSF48371">
    <property type="entry name" value="ARM repeat"/>
    <property type="match status" value="1"/>
</dbReference>
<evidence type="ECO:0000256" key="3">
    <source>
        <dbReference type="ARBA" id="ARBA00022781"/>
    </source>
</evidence>